<dbReference type="OMA" id="QYIMPEG"/>
<evidence type="ECO:0000256" key="1">
    <source>
        <dbReference type="ARBA" id="ARBA00004141"/>
    </source>
</evidence>
<name>A0A1Y2F933_PROLT</name>
<evidence type="ECO:0000313" key="6">
    <source>
        <dbReference type="Proteomes" id="UP000193685"/>
    </source>
</evidence>
<evidence type="ECO:0000256" key="3">
    <source>
        <dbReference type="ARBA" id="ARBA00022989"/>
    </source>
</evidence>
<dbReference type="InterPro" id="IPR045238">
    <property type="entry name" value="Tim23-like"/>
</dbReference>
<keyword evidence="6" id="KW-1185">Reference proteome</keyword>
<accession>A0A1Y2F933</accession>
<sequence>DASKLHPLAGLNDTLEYLTLEDEALNTLPGSETALPSRGWSDDLSYGTGTTYLTCLGLGGAYGIIEGLRNSKPSDSFRLRLNTVLNSVTRRGPFLGNSGGVVAILYNLINSGIGAVRGRHDTMNAVASGFVAGVLFKSTRGLRPALNAGGLAGAAALIWSLGKTQI</sequence>
<dbReference type="GO" id="GO:0030150">
    <property type="term" value="P:protein import into mitochondrial matrix"/>
    <property type="evidence" value="ECO:0007669"/>
    <property type="project" value="TreeGrafter"/>
</dbReference>
<proteinExistence type="predicted"/>
<dbReference type="GeneID" id="63783595"/>
<keyword evidence="2" id="KW-0812">Transmembrane</keyword>
<dbReference type="AlphaFoldDB" id="A0A1Y2F933"/>
<dbReference type="GO" id="GO:0005744">
    <property type="term" value="C:TIM23 mitochondrial import inner membrane translocase complex"/>
    <property type="evidence" value="ECO:0007669"/>
    <property type="project" value="TreeGrafter"/>
</dbReference>
<dbReference type="Pfam" id="PF02466">
    <property type="entry name" value="Tim17"/>
    <property type="match status" value="1"/>
</dbReference>
<keyword evidence="4" id="KW-0472">Membrane</keyword>
<dbReference type="STRING" id="56484.A0A1Y2F933"/>
<feature type="non-terminal residue" evidence="5">
    <location>
        <position position="166"/>
    </location>
</feature>
<dbReference type="RefSeq" id="XP_040724320.1">
    <property type="nucleotide sequence ID" value="XM_040866996.1"/>
</dbReference>
<gene>
    <name evidence="5" type="ORF">BCR37DRAFT_330884</name>
</gene>
<evidence type="ECO:0000313" key="5">
    <source>
        <dbReference type="EMBL" id="ORY80432.1"/>
    </source>
</evidence>
<comment type="subcellular location">
    <subcellularLocation>
        <location evidence="1">Membrane</location>
        <topology evidence="1">Multi-pass membrane protein</topology>
    </subcellularLocation>
</comment>
<organism evidence="5 6">
    <name type="scientific">Protomyces lactucae-debilis</name>
    <dbReference type="NCBI Taxonomy" id="2754530"/>
    <lineage>
        <taxon>Eukaryota</taxon>
        <taxon>Fungi</taxon>
        <taxon>Dikarya</taxon>
        <taxon>Ascomycota</taxon>
        <taxon>Taphrinomycotina</taxon>
        <taxon>Taphrinomycetes</taxon>
        <taxon>Taphrinales</taxon>
        <taxon>Protomycetaceae</taxon>
        <taxon>Protomyces</taxon>
    </lineage>
</organism>
<dbReference type="OrthoDB" id="159299at2759"/>
<dbReference type="GO" id="GO:0008320">
    <property type="term" value="F:protein transmembrane transporter activity"/>
    <property type="evidence" value="ECO:0007669"/>
    <property type="project" value="TreeGrafter"/>
</dbReference>
<feature type="non-terminal residue" evidence="5">
    <location>
        <position position="1"/>
    </location>
</feature>
<keyword evidence="3" id="KW-1133">Transmembrane helix</keyword>
<dbReference type="PANTHER" id="PTHR15371:SF0">
    <property type="entry name" value="SD19278P"/>
    <property type="match status" value="1"/>
</dbReference>
<dbReference type="EMBL" id="MCFI01000013">
    <property type="protein sequence ID" value="ORY80432.1"/>
    <property type="molecule type" value="Genomic_DNA"/>
</dbReference>
<evidence type="ECO:0000256" key="4">
    <source>
        <dbReference type="ARBA" id="ARBA00023136"/>
    </source>
</evidence>
<evidence type="ECO:0000256" key="2">
    <source>
        <dbReference type="ARBA" id="ARBA00022692"/>
    </source>
</evidence>
<reference evidence="5 6" key="1">
    <citation type="submission" date="2016-07" db="EMBL/GenBank/DDBJ databases">
        <title>Pervasive Adenine N6-methylation of Active Genes in Fungi.</title>
        <authorList>
            <consortium name="DOE Joint Genome Institute"/>
            <person name="Mondo S.J."/>
            <person name="Dannebaum R.O."/>
            <person name="Kuo R.C."/>
            <person name="Labutti K."/>
            <person name="Haridas S."/>
            <person name="Kuo A."/>
            <person name="Salamov A."/>
            <person name="Ahrendt S.R."/>
            <person name="Lipzen A."/>
            <person name="Sullivan W."/>
            <person name="Andreopoulos W.B."/>
            <person name="Clum A."/>
            <person name="Lindquist E."/>
            <person name="Daum C."/>
            <person name="Ramamoorthy G.K."/>
            <person name="Gryganskyi A."/>
            <person name="Culley D."/>
            <person name="Magnuson J.K."/>
            <person name="James T.Y."/>
            <person name="O'Malley M.A."/>
            <person name="Stajich J.E."/>
            <person name="Spatafora J.W."/>
            <person name="Visel A."/>
            <person name="Grigoriev I.V."/>
        </authorList>
    </citation>
    <scope>NUCLEOTIDE SEQUENCE [LARGE SCALE GENOMIC DNA]</scope>
    <source>
        <strain evidence="5 6">12-1054</strain>
    </source>
</reference>
<dbReference type="PANTHER" id="PTHR15371">
    <property type="entry name" value="TIM23"/>
    <property type="match status" value="1"/>
</dbReference>
<comment type="caution">
    <text evidence="5">The sequence shown here is derived from an EMBL/GenBank/DDBJ whole genome shotgun (WGS) entry which is preliminary data.</text>
</comment>
<protein>
    <submittedName>
        <fullName evidence="5">Tim17/Tim22/Tim23/Pmp24 family-domain-containing protein</fullName>
    </submittedName>
</protein>
<dbReference type="Proteomes" id="UP000193685">
    <property type="component" value="Unassembled WGS sequence"/>
</dbReference>